<dbReference type="Gene3D" id="1.10.3720.10">
    <property type="entry name" value="MetI-like"/>
    <property type="match status" value="1"/>
</dbReference>
<evidence type="ECO:0000256" key="6">
    <source>
        <dbReference type="ARBA" id="ARBA00022989"/>
    </source>
</evidence>
<dbReference type="SUPFAM" id="SSF161098">
    <property type="entry name" value="MetI-like"/>
    <property type="match status" value="1"/>
</dbReference>
<evidence type="ECO:0000256" key="4">
    <source>
        <dbReference type="ARBA" id="ARBA00022519"/>
    </source>
</evidence>
<keyword evidence="5 8" id="KW-0812">Transmembrane</keyword>
<feature type="transmembrane region" description="Helical" evidence="8">
    <location>
        <begin position="232"/>
        <end position="253"/>
    </location>
</feature>
<dbReference type="AlphaFoldDB" id="A0A1V2GX75"/>
<evidence type="ECO:0000313" key="11">
    <source>
        <dbReference type="Proteomes" id="UP000188879"/>
    </source>
</evidence>
<dbReference type="Proteomes" id="UP000188879">
    <property type="component" value="Unassembled WGS sequence"/>
</dbReference>
<comment type="subcellular location">
    <subcellularLocation>
        <location evidence="1">Cell inner membrane</location>
        <topology evidence="1">Multi-pass membrane protein</topology>
    </subcellularLocation>
    <subcellularLocation>
        <location evidence="8">Cell membrane</location>
        <topology evidence="8">Multi-pass membrane protein</topology>
    </subcellularLocation>
</comment>
<proteinExistence type="inferred from homology"/>
<evidence type="ECO:0000256" key="5">
    <source>
        <dbReference type="ARBA" id="ARBA00022692"/>
    </source>
</evidence>
<dbReference type="PANTHER" id="PTHR43357:SF4">
    <property type="entry name" value="INNER MEMBRANE ABC TRANSPORTER PERMEASE PROTEIN YDCV"/>
    <property type="match status" value="1"/>
</dbReference>
<keyword evidence="7 8" id="KW-0472">Membrane</keyword>
<evidence type="ECO:0000256" key="2">
    <source>
        <dbReference type="ARBA" id="ARBA00022448"/>
    </source>
</evidence>
<evidence type="ECO:0000256" key="3">
    <source>
        <dbReference type="ARBA" id="ARBA00022475"/>
    </source>
</evidence>
<comment type="caution">
    <text evidence="10">The sequence shown here is derived from an EMBL/GenBank/DDBJ whole genome shotgun (WGS) entry which is preliminary data.</text>
</comment>
<evidence type="ECO:0000256" key="8">
    <source>
        <dbReference type="RuleBase" id="RU363032"/>
    </source>
</evidence>
<organism evidence="10 11">
    <name type="scientific">Teichococcus deserti</name>
    <dbReference type="NCBI Taxonomy" id="1817963"/>
    <lineage>
        <taxon>Bacteria</taxon>
        <taxon>Pseudomonadati</taxon>
        <taxon>Pseudomonadota</taxon>
        <taxon>Alphaproteobacteria</taxon>
        <taxon>Acetobacterales</taxon>
        <taxon>Roseomonadaceae</taxon>
        <taxon>Roseomonas</taxon>
    </lineage>
</organism>
<dbReference type="GO" id="GO:0055085">
    <property type="term" value="P:transmembrane transport"/>
    <property type="evidence" value="ECO:0007669"/>
    <property type="project" value="InterPro"/>
</dbReference>
<dbReference type="PROSITE" id="PS50928">
    <property type="entry name" value="ABC_TM1"/>
    <property type="match status" value="1"/>
</dbReference>
<evidence type="ECO:0000256" key="7">
    <source>
        <dbReference type="ARBA" id="ARBA00023136"/>
    </source>
</evidence>
<dbReference type="InterPro" id="IPR035906">
    <property type="entry name" value="MetI-like_sf"/>
</dbReference>
<keyword evidence="3" id="KW-1003">Cell membrane</keyword>
<accession>A0A1V2GX75</accession>
<keyword evidence="11" id="KW-1185">Reference proteome</keyword>
<feature type="transmembrane region" description="Helical" evidence="8">
    <location>
        <begin position="130"/>
        <end position="153"/>
    </location>
</feature>
<dbReference type="RefSeq" id="WP_076959556.1">
    <property type="nucleotide sequence ID" value="NZ_MLCO01000262.1"/>
</dbReference>
<reference evidence="10 11" key="1">
    <citation type="submission" date="2016-10" db="EMBL/GenBank/DDBJ databases">
        <title>Draft Genome sequence of Roseomonas sp. strain M3.</title>
        <authorList>
            <person name="Subhash Y."/>
            <person name="Lee S."/>
        </authorList>
    </citation>
    <scope>NUCLEOTIDE SEQUENCE [LARGE SCALE GENOMIC DNA]</scope>
    <source>
        <strain evidence="10 11">M3</strain>
    </source>
</reference>
<evidence type="ECO:0000259" key="9">
    <source>
        <dbReference type="PROSITE" id="PS50928"/>
    </source>
</evidence>
<feature type="transmembrane region" description="Helical" evidence="8">
    <location>
        <begin position="62"/>
        <end position="88"/>
    </location>
</feature>
<dbReference type="InterPro" id="IPR000515">
    <property type="entry name" value="MetI-like"/>
</dbReference>
<sequence length="257" mass="27101">MSFWRGLRGLVCALVGIYLLAPLLVVLVISFSAGSFLRFPPPGLSLQWYHNLLADPAWLDSLAVSLQVLLPTGLIATALGTAAALALVRGKIRSAPFLAAFLLSPLVVPGVITAAGLFLMFRLLGLNGTLAGLVIGHVVLTVPYVVATVGAALRVMDPALERAAAGLGAPPWIAFRRITLPLLAPALASSLLFAMVLSFDELMVALFNGSATLRTVPVQMWSNLRGDFDPSIAAIAALCFLVALLALVAEAWLRRRA</sequence>
<dbReference type="GO" id="GO:0005886">
    <property type="term" value="C:plasma membrane"/>
    <property type="evidence" value="ECO:0007669"/>
    <property type="project" value="UniProtKB-SubCell"/>
</dbReference>
<keyword evidence="6 8" id="KW-1133">Transmembrane helix</keyword>
<comment type="similarity">
    <text evidence="8">Belongs to the binding-protein-dependent transport system permease family.</text>
</comment>
<dbReference type="EMBL" id="MLCO01000262">
    <property type="protein sequence ID" value="ONG47815.1"/>
    <property type="molecule type" value="Genomic_DNA"/>
</dbReference>
<keyword evidence="2 8" id="KW-0813">Transport</keyword>
<dbReference type="PANTHER" id="PTHR43357">
    <property type="entry name" value="INNER MEMBRANE ABC TRANSPORTER PERMEASE PROTEIN YDCV"/>
    <property type="match status" value="1"/>
</dbReference>
<keyword evidence="4" id="KW-0997">Cell inner membrane</keyword>
<evidence type="ECO:0000313" key="10">
    <source>
        <dbReference type="EMBL" id="ONG47815.1"/>
    </source>
</evidence>
<dbReference type="CDD" id="cd06261">
    <property type="entry name" value="TM_PBP2"/>
    <property type="match status" value="1"/>
</dbReference>
<evidence type="ECO:0000256" key="1">
    <source>
        <dbReference type="ARBA" id="ARBA00004429"/>
    </source>
</evidence>
<dbReference type="Pfam" id="PF00528">
    <property type="entry name" value="BPD_transp_1"/>
    <property type="match status" value="1"/>
</dbReference>
<feature type="transmembrane region" description="Helical" evidence="8">
    <location>
        <begin position="180"/>
        <end position="199"/>
    </location>
</feature>
<feature type="domain" description="ABC transmembrane type-1" evidence="9">
    <location>
        <begin position="62"/>
        <end position="253"/>
    </location>
</feature>
<protein>
    <recommendedName>
        <fullName evidence="9">ABC transmembrane type-1 domain-containing protein</fullName>
    </recommendedName>
</protein>
<name>A0A1V2GX75_9PROT</name>
<gene>
    <name evidence="10" type="ORF">BKE38_22615</name>
</gene>
<feature type="transmembrane region" description="Helical" evidence="8">
    <location>
        <begin position="100"/>
        <end position="124"/>
    </location>
</feature>